<dbReference type="Pfam" id="PF16780">
    <property type="entry name" value="AIMP2_LysRS_bd"/>
    <property type="match status" value="1"/>
</dbReference>
<accession>A0A401SCC9</accession>
<evidence type="ECO:0000256" key="3">
    <source>
        <dbReference type="ARBA" id="ARBA00015852"/>
    </source>
</evidence>
<keyword evidence="5" id="KW-0963">Cytoplasm</keyword>
<evidence type="ECO:0000256" key="15">
    <source>
        <dbReference type="ARBA" id="ARBA00046843"/>
    </source>
</evidence>
<evidence type="ECO:0000313" key="20">
    <source>
        <dbReference type="Proteomes" id="UP000287033"/>
    </source>
</evidence>
<dbReference type="AlphaFoldDB" id="A0A401SCC9"/>
<dbReference type="Pfam" id="PF18569">
    <property type="entry name" value="Thioredoxin_16"/>
    <property type="match status" value="1"/>
</dbReference>
<dbReference type="OrthoDB" id="2309723at2759"/>
<evidence type="ECO:0000259" key="17">
    <source>
        <dbReference type="Pfam" id="PF16780"/>
    </source>
</evidence>
<dbReference type="Pfam" id="PF00043">
    <property type="entry name" value="GST_C"/>
    <property type="match status" value="1"/>
</dbReference>
<keyword evidence="8" id="KW-0221">Differentiation</keyword>
<evidence type="ECO:0000256" key="6">
    <source>
        <dbReference type="ARBA" id="ARBA00022553"/>
    </source>
</evidence>
<evidence type="ECO:0000259" key="18">
    <source>
        <dbReference type="Pfam" id="PF18569"/>
    </source>
</evidence>
<dbReference type="PANTHER" id="PTHR13438">
    <property type="entry name" value="AMINOACYL TRNA SYNTHASE COMPLEX-INTERACTING MULTIFUNCTIONAL PROTEIN"/>
    <property type="match status" value="1"/>
</dbReference>
<dbReference type="GO" id="GO:0005634">
    <property type="term" value="C:nucleus"/>
    <property type="evidence" value="ECO:0007669"/>
    <property type="project" value="UniProtKB-SubCell"/>
</dbReference>
<evidence type="ECO:0000256" key="1">
    <source>
        <dbReference type="ARBA" id="ARBA00004123"/>
    </source>
</evidence>
<feature type="domain" description="AIMP2 thioredoxin-like" evidence="18">
    <location>
        <begin position="109"/>
        <end position="199"/>
    </location>
</feature>
<dbReference type="InterPro" id="IPR031889">
    <property type="entry name" value="AIMP2_LysRS-bd"/>
</dbReference>
<dbReference type="GO" id="GO:0017101">
    <property type="term" value="C:aminoacyl-tRNA synthetase multienzyme complex"/>
    <property type="evidence" value="ECO:0007669"/>
    <property type="project" value="InterPro"/>
</dbReference>
<evidence type="ECO:0000256" key="9">
    <source>
        <dbReference type="ARBA" id="ARBA00022843"/>
    </source>
</evidence>
<keyword evidence="4" id="KW-0217">Developmental protein</keyword>
<feature type="domain" description="AIMP2 lysyl-tRNA synthetase binding" evidence="17">
    <location>
        <begin position="1"/>
        <end position="39"/>
    </location>
</feature>
<evidence type="ECO:0000313" key="19">
    <source>
        <dbReference type="EMBL" id="GCC28062.1"/>
    </source>
</evidence>
<feature type="domain" description="Glutathione S-transferase C-terminal" evidence="16">
    <location>
        <begin position="236"/>
        <end position="280"/>
    </location>
</feature>
<dbReference type="InterPro" id="IPR041503">
    <property type="entry name" value="AIMP2_thioredoxin"/>
</dbReference>
<evidence type="ECO:0000256" key="4">
    <source>
        <dbReference type="ARBA" id="ARBA00022473"/>
    </source>
</evidence>
<evidence type="ECO:0000256" key="10">
    <source>
        <dbReference type="ARBA" id="ARBA00022917"/>
    </source>
</evidence>
<evidence type="ECO:0000259" key="16">
    <source>
        <dbReference type="Pfam" id="PF00043"/>
    </source>
</evidence>
<dbReference type="GO" id="GO:0006915">
    <property type="term" value="P:apoptotic process"/>
    <property type="evidence" value="ECO:0007669"/>
    <property type="project" value="UniProtKB-KW"/>
</dbReference>
<dbReference type="InterPro" id="IPR036282">
    <property type="entry name" value="Glutathione-S-Trfase_C_sf"/>
</dbReference>
<evidence type="ECO:0000256" key="7">
    <source>
        <dbReference type="ARBA" id="ARBA00022703"/>
    </source>
</evidence>
<keyword evidence="10" id="KW-0648">Protein biosynthesis</keyword>
<keyword evidence="7" id="KW-0053">Apoptosis</keyword>
<evidence type="ECO:0000256" key="5">
    <source>
        <dbReference type="ARBA" id="ARBA00022490"/>
    </source>
</evidence>
<sequence length="309" mass="34422">MEMYKVNSYVLSEEAVDLPTCMYKVPSIHRGTTDAQNAGEYAVLQNLELRQTEILKRLYDLKAVVDGLSKTVLTPDADLDIAEIDHACLIPKIHTVANLNSVLGKSPGVLQDIVINANPSEVPLSLLVLHDLLCQQYKVLSSVHVHSSMQNVPSKLWNCLGEGNRSHSRREYQLGFTLVWKDVQKPQMKFSIQSMCSIEGEGNVARFLFALLGREYNAVTSTQIDNWVDVAIFQLKKGSNKEKAAVLRTLNSSLGKNPWLVGVDLTLADIMLYCALKQTELASVPANVQRWVKSCENLACFHLALKLLQ</sequence>
<evidence type="ECO:0000256" key="8">
    <source>
        <dbReference type="ARBA" id="ARBA00022782"/>
    </source>
</evidence>
<dbReference type="Gene3D" id="1.20.1050.130">
    <property type="match status" value="1"/>
</dbReference>
<dbReference type="SUPFAM" id="SSF47616">
    <property type="entry name" value="GST C-terminal domain-like"/>
    <property type="match status" value="1"/>
</dbReference>
<evidence type="ECO:0000256" key="12">
    <source>
        <dbReference type="ARBA" id="ARBA00031241"/>
    </source>
</evidence>
<dbReference type="GO" id="GO:0030154">
    <property type="term" value="P:cell differentiation"/>
    <property type="evidence" value="ECO:0007669"/>
    <property type="project" value="UniProtKB-KW"/>
</dbReference>
<reference evidence="19 20" key="1">
    <citation type="journal article" date="2018" name="Nat. Ecol. Evol.">
        <title>Shark genomes provide insights into elasmobranch evolution and the origin of vertebrates.</title>
        <authorList>
            <person name="Hara Y"/>
            <person name="Yamaguchi K"/>
            <person name="Onimaru K"/>
            <person name="Kadota M"/>
            <person name="Koyanagi M"/>
            <person name="Keeley SD"/>
            <person name="Tatsumi K"/>
            <person name="Tanaka K"/>
            <person name="Motone F"/>
            <person name="Kageyama Y"/>
            <person name="Nozu R"/>
            <person name="Adachi N"/>
            <person name="Nishimura O"/>
            <person name="Nakagawa R"/>
            <person name="Tanegashima C"/>
            <person name="Kiyatake I"/>
            <person name="Matsumoto R"/>
            <person name="Murakumo K"/>
            <person name="Nishida K"/>
            <person name="Terakita A"/>
            <person name="Kuratani S"/>
            <person name="Sato K"/>
            <person name="Hyodo S Kuraku.S."/>
        </authorList>
    </citation>
    <scope>NUCLEOTIDE SEQUENCE [LARGE SCALE GENOMIC DNA]</scope>
</reference>
<dbReference type="STRING" id="137246.A0A401SCC9"/>
<organism evidence="19 20">
    <name type="scientific">Chiloscyllium punctatum</name>
    <name type="common">Brownbanded bambooshark</name>
    <name type="synonym">Hemiscyllium punctatum</name>
    <dbReference type="NCBI Taxonomy" id="137246"/>
    <lineage>
        <taxon>Eukaryota</taxon>
        <taxon>Metazoa</taxon>
        <taxon>Chordata</taxon>
        <taxon>Craniata</taxon>
        <taxon>Vertebrata</taxon>
        <taxon>Chondrichthyes</taxon>
        <taxon>Elasmobranchii</taxon>
        <taxon>Galeomorphii</taxon>
        <taxon>Galeoidea</taxon>
        <taxon>Orectolobiformes</taxon>
        <taxon>Hemiscylliidae</taxon>
        <taxon>Chiloscyllium</taxon>
    </lineage>
</organism>
<keyword evidence="6" id="KW-0597">Phosphoprotein</keyword>
<dbReference type="Proteomes" id="UP000287033">
    <property type="component" value="Unassembled WGS sequence"/>
</dbReference>
<evidence type="ECO:0000256" key="14">
    <source>
        <dbReference type="ARBA" id="ARBA00045863"/>
    </source>
</evidence>
<comment type="function">
    <text evidence="14">Required for assembly and stability of the aminoacyl-tRNA synthase complex. Mediates ubiquitination and degradation of FUBP1, a transcriptional activator of MYC, leading to MYC down-regulation which is required for aveolar type II cell differentiation. Blocks MDM2-mediated ubiquitination and degradation of p53/TP53. Functions as a proapoptotic factor.</text>
</comment>
<gene>
    <name evidence="19" type="ORF">chiPu_0006488</name>
</gene>
<dbReference type="InterPro" id="IPR042360">
    <property type="entry name" value="AIMP2"/>
</dbReference>
<dbReference type="EMBL" id="BEZZ01000190">
    <property type="protein sequence ID" value="GCC28062.1"/>
    <property type="molecule type" value="Genomic_DNA"/>
</dbReference>
<name>A0A401SCC9_CHIPU</name>
<evidence type="ECO:0000256" key="11">
    <source>
        <dbReference type="ARBA" id="ARBA00023242"/>
    </source>
</evidence>
<comment type="subunit">
    <text evidence="15">Part of the multisynthetase complex (MSC), a multisubunit complex that groups tRNA ligases for Arg (RARS1), Asp (DARS1), Gln (QARS1), Ile (IARS1), Leu (LARS1), Lys (KARS1), Met (MARS1) the bifunctional ligase for Glu and Pro (EPRS1) and the auxiliary subunits AIMP1/p43, AIMP2/p38 and EEF1E1/p18. Interacts (via N-terminus) with KARS1. Interacts with EPRS1. Forms a linear complex that contains MARS1, EEF1E1, EPRS1 and AIMP2 that is at the core of the multisubunit complex. Binds FUBP1 (via C-terminus). Interacts in both its unphosphorylated and phosphorylated forms with p53/TP53 (via N-terminus) in the nucleus following UV irradiation. Interacts (via N-terminus) with PRKN/parkin (via first RING-type domain). Interacts with TARS3.</text>
</comment>
<dbReference type="InterPro" id="IPR004046">
    <property type="entry name" value="GST_C"/>
</dbReference>
<dbReference type="GO" id="GO:0006412">
    <property type="term" value="P:translation"/>
    <property type="evidence" value="ECO:0007669"/>
    <property type="project" value="UniProtKB-KW"/>
</dbReference>
<proteinExistence type="predicted"/>
<protein>
    <recommendedName>
        <fullName evidence="3">Aminoacyl tRNA synthase complex-interacting multifunctional protein 2</fullName>
    </recommendedName>
    <alternativeName>
        <fullName evidence="13">Multisynthase complex auxiliary component p38</fullName>
    </alternativeName>
    <alternativeName>
        <fullName evidence="12">Protein JTV-1</fullName>
    </alternativeName>
</protein>
<keyword evidence="11" id="KW-0539">Nucleus</keyword>
<keyword evidence="9" id="KW-0832">Ubl conjugation</keyword>
<comment type="caution">
    <text evidence="19">The sequence shown here is derived from an EMBL/GenBank/DDBJ whole genome shotgun (WGS) entry which is preliminary data.</text>
</comment>
<comment type="subcellular location">
    <subcellularLocation>
        <location evidence="2">Cytoplasm</location>
        <location evidence="2">Cytosol</location>
    </subcellularLocation>
    <subcellularLocation>
        <location evidence="1">Nucleus</location>
    </subcellularLocation>
</comment>
<keyword evidence="20" id="KW-1185">Reference proteome</keyword>
<evidence type="ECO:0000256" key="2">
    <source>
        <dbReference type="ARBA" id="ARBA00004514"/>
    </source>
</evidence>
<dbReference type="PANTHER" id="PTHR13438:SF2">
    <property type="entry name" value="AMINOACYL TRNA SYNTHASE COMPLEX-INTERACTING MULTIFUNCTIONAL PROTEIN 2"/>
    <property type="match status" value="1"/>
</dbReference>
<dbReference type="OMA" id="LCQHYRV"/>
<dbReference type="GO" id="GO:0005829">
    <property type="term" value="C:cytosol"/>
    <property type="evidence" value="ECO:0007669"/>
    <property type="project" value="UniProtKB-SubCell"/>
</dbReference>
<evidence type="ECO:0000256" key="13">
    <source>
        <dbReference type="ARBA" id="ARBA00032155"/>
    </source>
</evidence>